<dbReference type="SMART" id="SM00186">
    <property type="entry name" value="FBG"/>
    <property type="match status" value="1"/>
</dbReference>
<dbReference type="InterPro" id="IPR002181">
    <property type="entry name" value="Fibrinogen_a/b/g_C_dom"/>
</dbReference>
<dbReference type="GO" id="GO:0070328">
    <property type="term" value="P:triglyceride homeostasis"/>
    <property type="evidence" value="ECO:0007669"/>
    <property type="project" value="TreeGrafter"/>
</dbReference>
<evidence type="ECO:0000259" key="4">
    <source>
        <dbReference type="PROSITE" id="PS51406"/>
    </source>
</evidence>
<evidence type="ECO:0000256" key="1">
    <source>
        <dbReference type="ARBA" id="ARBA00023157"/>
    </source>
</evidence>
<reference evidence="6" key="1">
    <citation type="journal article" date="2017" name="PLoS ONE">
        <title>The Agassiz's desert tortoise genome provides a resource for the conservation of a threatened species.</title>
        <authorList>
            <person name="Tollis M."/>
            <person name="DeNardo D.F."/>
            <person name="Cornelius J.A."/>
            <person name="Dolby G.A."/>
            <person name="Edwards T."/>
            <person name="Henen B.T."/>
            <person name="Karl A.E."/>
            <person name="Murphy R.W."/>
            <person name="Kusumi K."/>
        </authorList>
    </citation>
    <scope>NUCLEOTIDE SEQUENCE [LARGE SCALE GENOMIC DNA]</scope>
</reference>
<evidence type="ECO:0000256" key="3">
    <source>
        <dbReference type="SAM" id="SignalP"/>
    </source>
</evidence>
<evidence type="ECO:0000313" key="6">
    <source>
        <dbReference type="Proteomes" id="UP000291020"/>
    </source>
</evidence>
<dbReference type="InterPro" id="IPR050373">
    <property type="entry name" value="Fibrinogen_C-term_domain"/>
</dbReference>
<sequence>MRLAGAALMLCAAAWLGPRAGGFPAGSKERKVQFASWDEVNVIAHGLLQLGHGLKEHVEKTKGQLRDLGGRLSAHNGSLGLLLRQTREAQEQGGQLRAAVRELQGRDQQLFGLSEALREKLQQMAGDKAEIQGRLEQLEGKIRQVLQGRPSENQSAKELGSLQVSNARIEELLQKVKQQQYKLDKQNLQIKSLQSKHAEMASSKFPLCPFAELQLDCQQLFLAGERSSGVFQIQPLGSQPFKVYCDMTAGGWTVIQRRLDGSVDFDQLWEAYRNGFGDLSSDFWLGLEKTYHIVQEGRYNLSIELQDWEGNSQLIQFLFSLGGENTAYTLSLLGPMSGELENALGDFRQLPFSTRDQDNDFKADTNCAKHLSGGWWFSTCGHANLNGKYFRSIPRQRHERKQGIFWKTWKGRYYPLKSTTLKIRPAELETES</sequence>
<name>A0A452HP91_9SAUR</name>
<dbReference type="PROSITE" id="PS00514">
    <property type="entry name" value="FIBRINOGEN_C_1"/>
    <property type="match status" value="1"/>
</dbReference>
<proteinExistence type="predicted"/>
<dbReference type="STRING" id="38772.ENSGAGP00000016809"/>
<reference evidence="5" key="3">
    <citation type="submission" date="2025-09" db="UniProtKB">
        <authorList>
            <consortium name="Ensembl"/>
        </authorList>
    </citation>
    <scope>IDENTIFICATION</scope>
</reference>
<dbReference type="CDD" id="cd00087">
    <property type="entry name" value="FReD"/>
    <property type="match status" value="1"/>
</dbReference>
<dbReference type="Pfam" id="PF00147">
    <property type="entry name" value="Fibrinogen_C"/>
    <property type="match status" value="1"/>
</dbReference>
<dbReference type="GO" id="GO:0005615">
    <property type="term" value="C:extracellular space"/>
    <property type="evidence" value="ECO:0007669"/>
    <property type="project" value="TreeGrafter"/>
</dbReference>
<dbReference type="GO" id="GO:0004857">
    <property type="term" value="F:enzyme inhibitor activity"/>
    <property type="evidence" value="ECO:0007669"/>
    <property type="project" value="TreeGrafter"/>
</dbReference>
<keyword evidence="2" id="KW-0175">Coiled coil</keyword>
<feature type="domain" description="Fibrinogen C-terminal" evidence="4">
    <location>
        <begin position="208"/>
        <end position="427"/>
    </location>
</feature>
<dbReference type="AlphaFoldDB" id="A0A452HP91"/>
<dbReference type="Ensembl" id="ENSGAGT00000019188.1">
    <property type="protein sequence ID" value="ENSGAGP00000016809.1"/>
    <property type="gene ID" value="ENSGAGG00000012558.1"/>
</dbReference>
<dbReference type="PROSITE" id="PS51406">
    <property type="entry name" value="FIBRINOGEN_C_2"/>
    <property type="match status" value="1"/>
</dbReference>
<feature type="chain" id="PRO_5019392142" description="Fibrinogen C-terminal domain-containing protein" evidence="3">
    <location>
        <begin position="23"/>
        <end position="432"/>
    </location>
</feature>
<keyword evidence="6" id="KW-1185">Reference proteome</keyword>
<dbReference type="PANTHER" id="PTHR19143">
    <property type="entry name" value="FIBRINOGEN/TENASCIN/ANGIOPOEITIN"/>
    <property type="match status" value="1"/>
</dbReference>
<evidence type="ECO:0000256" key="2">
    <source>
        <dbReference type="SAM" id="Coils"/>
    </source>
</evidence>
<feature type="coiled-coil region" evidence="2">
    <location>
        <begin position="121"/>
        <end position="196"/>
    </location>
</feature>
<dbReference type="Gene3D" id="3.90.215.10">
    <property type="entry name" value="Gamma Fibrinogen, chain A, domain 1"/>
    <property type="match status" value="1"/>
</dbReference>
<organism evidence="5 6">
    <name type="scientific">Gopherus agassizii</name>
    <name type="common">Agassiz's desert tortoise</name>
    <dbReference type="NCBI Taxonomy" id="38772"/>
    <lineage>
        <taxon>Eukaryota</taxon>
        <taxon>Metazoa</taxon>
        <taxon>Chordata</taxon>
        <taxon>Craniata</taxon>
        <taxon>Vertebrata</taxon>
        <taxon>Euteleostomi</taxon>
        <taxon>Archelosauria</taxon>
        <taxon>Testudinata</taxon>
        <taxon>Testudines</taxon>
        <taxon>Cryptodira</taxon>
        <taxon>Durocryptodira</taxon>
        <taxon>Testudinoidea</taxon>
        <taxon>Testudinidae</taxon>
        <taxon>Gopherus</taxon>
    </lineage>
</organism>
<reference evidence="5" key="2">
    <citation type="submission" date="2025-08" db="UniProtKB">
        <authorList>
            <consortium name="Ensembl"/>
        </authorList>
    </citation>
    <scope>IDENTIFICATION</scope>
</reference>
<dbReference type="Proteomes" id="UP000291020">
    <property type="component" value="Unassembled WGS sequence"/>
</dbReference>
<protein>
    <recommendedName>
        <fullName evidence="4">Fibrinogen C-terminal domain-containing protein</fullName>
    </recommendedName>
</protein>
<dbReference type="SUPFAM" id="SSF56496">
    <property type="entry name" value="Fibrinogen C-terminal domain-like"/>
    <property type="match status" value="1"/>
</dbReference>
<accession>A0A452HP91</accession>
<dbReference type="InterPro" id="IPR014716">
    <property type="entry name" value="Fibrinogen_a/b/g_C_1"/>
</dbReference>
<keyword evidence="1" id="KW-1015">Disulfide bond</keyword>
<evidence type="ECO:0000313" key="5">
    <source>
        <dbReference type="Ensembl" id="ENSGAGP00000016809.1"/>
    </source>
</evidence>
<feature type="signal peptide" evidence="3">
    <location>
        <begin position="1"/>
        <end position="22"/>
    </location>
</feature>
<dbReference type="InterPro" id="IPR036056">
    <property type="entry name" value="Fibrinogen-like_C"/>
</dbReference>
<dbReference type="InterPro" id="IPR020837">
    <property type="entry name" value="Fibrinogen_CS"/>
</dbReference>
<dbReference type="NCBIfam" id="NF040941">
    <property type="entry name" value="GGGWT_bact"/>
    <property type="match status" value="1"/>
</dbReference>
<dbReference type="Gene3D" id="4.10.530.10">
    <property type="entry name" value="Gamma-fibrinogen Carboxyl Terminal Fragment, domain 2"/>
    <property type="match status" value="1"/>
</dbReference>
<keyword evidence="3" id="KW-0732">Signal</keyword>
<dbReference type="PANTHER" id="PTHR19143:SF256">
    <property type="entry name" value="ANGIOPOIETIN-RELATED PROTEIN 4"/>
    <property type="match status" value="1"/>
</dbReference>